<dbReference type="EMBL" id="ML987216">
    <property type="protein sequence ID" value="KAF2240564.1"/>
    <property type="molecule type" value="Genomic_DNA"/>
</dbReference>
<evidence type="ECO:0000256" key="1">
    <source>
        <dbReference type="SAM" id="MobiDB-lite"/>
    </source>
</evidence>
<sequence>MATPTLTGPKMLFTDSASPNNGIDIILSEELQASVGEALEINCQNVGNQCIQSVNDVLLSPKTDLESRSLSPAEAGGTALAILVGLMISLWKEERPQPMPAAWHAPIAEIDQAESALSASTIAALTSSTQPFVTITPKPHTTIITGPQTPAVTTFTDSTNGHSPGDVVIYLSEELAARTTELIQRIGRCPAGDVFDSNLRLRKRLDDLGGVICGAQAIILNAENALADLLVLQLNLLLFTAEDAARAMAIAIQFARDMAPALGVNAASASALGTAAFGLAWIVKMNNQALGTENVIPGNQLKGTMAPTVGPTTAIRTTASTTAPRTTSSTSSSSSSSLVGCLADCTMVGAIKRCQTQCPTPASGAPPKGTNYEVKTTTIRPWHPLPYSQQFPMKDPVAACAPGEDTAFPQRLFVESYAKFCLEADKSFDELRWMVNATGEQDTGQAHPFLKRDPPPTAEQYSGYNITLWWKPASDSEFICSKSCKDAFNQLAYSECGRRGDEQDTMAGTGGIDVGCGSYSYSIFSPSREPSITCRNHPLSAPQYDSDADGGPSVGSAINQWCGDNHGKRPDTENIYWRWGITQLGVPNRSSFWLRATANSCDRPESIVKDECVKSLTDGMTQCDPESVVTHGLTASIGCLVYDLDLSGVTRGESPPWDEKPAFPAPEFAPGKGLGGAANKPLCYDPSIQKGQKIFEDDLNKAIDAFCIEGKKIEGFGEDWEHMFRYPPDEQDSFYQEGRPMHLNLGAENKQNGGPDLYDNMDWCKGYDWKMGKDDCKYGFRRLLHDCNNVPDKFIGGDYIYRCVKYNIFHANG</sequence>
<feature type="region of interest" description="Disordered" evidence="1">
    <location>
        <begin position="317"/>
        <end position="336"/>
    </location>
</feature>
<evidence type="ECO:0000313" key="3">
    <source>
        <dbReference type="Proteomes" id="UP000800094"/>
    </source>
</evidence>
<proteinExistence type="predicted"/>
<organism evidence="2 3">
    <name type="scientific">Trematosphaeria pertusa</name>
    <dbReference type="NCBI Taxonomy" id="390896"/>
    <lineage>
        <taxon>Eukaryota</taxon>
        <taxon>Fungi</taxon>
        <taxon>Dikarya</taxon>
        <taxon>Ascomycota</taxon>
        <taxon>Pezizomycotina</taxon>
        <taxon>Dothideomycetes</taxon>
        <taxon>Pleosporomycetidae</taxon>
        <taxon>Pleosporales</taxon>
        <taxon>Massarineae</taxon>
        <taxon>Trematosphaeriaceae</taxon>
        <taxon>Trematosphaeria</taxon>
    </lineage>
</organism>
<gene>
    <name evidence="2" type="ORF">BU26DRAFT_587082</name>
</gene>
<dbReference type="AlphaFoldDB" id="A0A6A6HQY0"/>
<dbReference type="GeneID" id="54588003"/>
<dbReference type="RefSeq" id="XP_033675568.1">
    <property type="nucleotide sequence ID" value="XM_033834673.1"/>
</dbReference>
<name>A0A6A6HQY0_9PLEO</name>
<protein>
    <submittedName>
        <fullName evidence="2">Uncharacterized protein</fullName>
    </submittedName>
</protein>
<evidence type="ECO:0000313" key="2">
    <source>
        <dbReference type="EMBL" id="KAF2240564.1"/>
    </source>
</evidence>
<dbReference type="OrthoDB" id="3687237at2759"/>
<accession>A0A6A6HQY0</accession>
<reference evidence="2" key="1">
    <citation type="journal article" date="2020" name="Stud. Mycol.">
        <title>101 Dothideomycetes genomes: a test case for predicting lifestyles and emergence of pathogens.</title>
        <authorList>
            <person name="Haridas S."/>
            <person name="Albert R."/>
            <person name="Binder M."/>
            <person name="Bloem J."/>
            <person name="Labutti K."/>
            <person name="Salamov A."/>
            <person name="Andreopoulos B."/>
            <person name="Baker S."/>
            <person name="Barry K."/>
            <person name="Bills G."/>
            <person name="Bluhm B."/>
            <person name="Cannon C."/>
            <person name="Castanera R."/>
            <person name="Culley D."/>
            <person name="Daum C."/>
            <person name="Ezra D."/>
            <person name="Gonzalez J."/>
            <person name="Henrissat B."/>
            <person name="Kuo A."/>
            <person name="Liang C."/>
            <person name="Lipzen A."/>
            <person name="Lutzoni F."/>
            <person name="Magnuson J."/>
            <person name="Mondo S."/>
            <person name="Nolan M."/>
            <person name="Ohm R."/>
            <person name="Pangilinan J."/>
            <person name="Park H.-J."/>
            <person name="Ramirez L."/>
            <person name="Alfaro M."/>
            <person name="Sun H."/>
            <person name="Tritt A."/>
            <person name="Yoshinaga Y."/>
            <person name="Zwiers L.-H."/>
            <person name="Turgeon B."/>
            <person name="Goodwin S."/>
            <person name="Spatafora J."/>
            <person name="Crous P."/>
            <person name="Grigoriev I."/>
        </authorList>
    </citation>
    <scope>NUCLEOTIDE SEQUENCE</scope>
    <source>
        <strain evidence="2">CBS 122368</strain>
    </source>
</reference>
<dbReference type="Proteomes" id="UP000800094">
    <property type="component" value="Unassembled WGS sequence"/>
</dbReference>
<keyword evidence="3" id="KW-1185">Reference proteome</keyword>